<organism evidence="2 3">
    <name type="scientific">Hungatella effluvii</name>
    <dbReference type="NCBI Taxonomy" id="1096246"/>
    <lineage>
        <taxon>Bacteria</taxon>
        <taxon>Bacillati</taxon>
        <taxon>Bacillota</taxon>
        <taxon>Clostridia</taxon>
        <taxon>Lachnospirales</taxon>
        <taxon>Lachnospiraceae</taxon>
        <taxon>Hungatella</taxon>
    </lineage>
</organism>
<sequence>MRYRKATEVLPEELVEAIQKYMDGGYVYIPRKEENKKKWGEETSFRGELKTRNEEIYRRYLDGFGVKTLAEEYFLSEKSIQRIILSEKNKEKKQ</sequence>
<dbReference type="Proteomes" id="UP000248057">
    <property type="component" value="Unassembled WGS sequence"/>
</dbReference>
<dbReference type="PANTHER" id="PTHR37812:SF1">
    <property type="entry name" value="MU-LIKE PROPHAGE FLUMU PROTEIN C"/>
    <property type="match status" value="1"/>
</dbReference>
<dbReference type="AlphaFoldDB" id="A0A2V3YSE8"/>
<protein>
    <submittedName>
        <fullName evidence="2">Mor transcription activator family protein</fullName>
    </submittedName>
</protein>
<dbReference type="InterPro" id="IPR014875">
    <property type="entry name" value="Mor_transcription_activator"/>
</dbReference>
<evidence type="ECO:0000313" key="2">
    <source>
        <dbReference type="EMBL" id="PXX57284.1"/>
    </source>
</evidence>
<evidence type="ECO:0000259" key="1">
    <source>
        <dbReference type="Pfam" id="PF08765"/>
    </source>
</evidence>
<dbReference type="Pfam" id="PF08765">
    <property type="entry name" value="Mor"/>
    <property type="match status" value="1"/>
</dbReference>
<dbReference type="InterPro" id="IPR009057">
    <property type="entry name" value="Homeodomain-like_sf"/>
</dbReference>
<accession>A0A2V3YSE8</accession>
<dbReference type="EMBL" id="QJKD01000001">
    <property type="protein sequence ID" value="PXX57284.1"/>
    <property type="molecule type" value="Genomic_DNA"/>
</dbReference>
<gene>
    <name evidence="2" type="ORF">DFR60_101593</name>
</gene>
<dbReference type="InterPro" id="IPR052411">
    <property type="entry name" value="c-mor_Regulatory_Protein"/>
</dbReference>
<dbReference type="Gene3D" id="1.10.10.60">
    <property type="entry name" value="Homeodomain-like"/>
    <property type="match status" value="1"/>
</dbReference>
<name>A0A2V3YSE8_9FIRM</name>
<feature type="domain" description="Mor transcription activator" evidence="1">
    <location>
        <begin position="8"/>
        <end position="91"/>
    </location>
</feature>
<proteinExistence type="predicted"/>
<keyword evidence="3" id="KW-1185">Reference proteome</keyword>
<dbReference type="RefSeq" id="WP_110321545.1">
    <property type="nucleotide sequence ID" value="NZ_JAQETU010000002.1"/>
</dbReference>
<reference evidence="2 3" key="1">
    <citation type="submission" date="2018-05" db="EMBL/GenBank/DDBJ databases">
        <title>Genomic Encyclopedia of Type Strains, Phase IV (KMG-IV): sequencing the most valuable type-strain genomes for metagenomic binning, comparative biology and taxonomic classification.</title>
        <authorList>
            <person name="Goeker M."/>
        </authorList>
    </citation>
    <scope>NUCLEOTIDE SEQUENCE [LARGE SCALE GENOMIC DNA]</scope>
    <source>
        <strain evidence="2 3">DSM 24995</strain>
    </source>
</reference>
<dbReference type="NCBIfam" id="NF040785">
    <property type="entry name" value="CD3324_fam"/>
    <property type="match status" value="1"/>
</dbReference>
<dbReference type="SUPFAM" id="SSF46689">
    <property type="entry name" value="Homeodomain-like"/>
    <property type="match status" value="1"/>
</dbReference>
<comment type="caution">
    <text evidence="2">The sequence shown here is derived from an EMBL/GenBank/DDBJ whole genome shotgun (WGS) entry which is preliminary data.</text>
</comment>
<dbReference type="GeneID" id="86059936"/>
<evidence type="ECO:0000313" key="3">
    <source>
        <dbReference type="Proteomes" id="UP000248057"/>
    </source>
</evidence>
<dbReference type="PANTHER" id="PTHR37812">
    <property type="entry name" value="MU-LIKE PROPHAGE FLUMU PROTEIN C"/>
    <property type="match status" value="1"/>
</dbReference>
<dbReference type="InterPro" id="IPR049739">
    <property type="entry name" value="YraL-like"/>
</dbReference>